<keyword evidence="4" id="KW-1185">Reference proteome</keyword>
<evidence type="ECO:0000259" key="2">
    <source>
        <dbReference type="PROSITE" id="PS51203"/>
    </source>
</evidence>
<proteinExistence type="predicted"/>
<feature type="domain" description="CS" evidence="2">
    <location>
        <begin position="2"/>
        <end position="90"/>
    </location>
</feature>
<dbReference type="SUPFAM" id="SSF49764">
    <property type="entry name" value="HSP20-like chaperones"/>
    <property type="match status" value="1"/>
</dbReference>
<dbReference type="GO" id="GO:0036158">
    <property type="term" value="P:outer dynein arm assembly"/>
    <property type="evidence" value="ECO:0007669"/>
    <property type="project" value="TreeGrafter"/>
</dbReference>
<dbReference type="PROSITE" id="PS51203">
    <property type="entry name" value="CS"/>
    <property type="match status" value="1"/>
</dbReference>
<dbReference type="SUPFAM" id="SSF48452">
    <property type="entry name" value="TPR-like"/>
    <property type="match status" value="1"/>
</dbReference>
<evidence type="ECO:0000313" key="4">
    <source>
        <dbReference type="Proteomes" id="UP000315496"/>
    </source>
</evidence>
<protein>
    <recommendedName>
        <fullName evidence="2">CS domain-containing protein</fullName>
    </recommendedName>
</protein>
<dbReference type="AlphaFoldDB" id="A0A4Z1T4Z2"/>
<dbReference type="InterPro" id="IPR007052">
    <property type="entry name" value="CS_dom"/>
</dbReference>
<name>A0A4Z1T4Z2_GIAMU</name>
<dbReference type="InterPro" id="IPR011990">
    <property type="entry name" value="TPR-like_helical_dom_sf"/>
</dbReference>
<evidence type="ECO:0000313" key="3">
    <source>
        <dbReference type="EMBL" id="TNJ29073.1"/>
    </source>
</evidence>
<dbReference type="VEuPathDB" id="GiardiaDB:GMRT_14533"/>
<dbReference type="GO" id="GO:0036159">
    <property type="term" value="P:inner dynein arm assembly"/>
    <property type="evidence" value="ECO:0007669"/>
    <property type="project" value="TreeGrafter"/>
</dbReference>
<comment type="caution">
    <text evidence="3">The sequence shown here is derived from an EMBL/GenBank/DDBJ whole genome shotgun (WGS) entry which is preliminary data.</text>
</comment>
<evidence type="ECO:0000256" key="1">
    <source>
        <dbReference type="SAM" id="Coils"/>
    </source>
</evidence>
<dbReference type="PANTHER" id="PTHR46492">
    <property type="entry name" value="DYNEIN ASSEMBLY FACTOR 4, AXONEMAL"/>
    <property type="match status" value="1"/>
</dbReference>
<organism evidence="3 4">
    <name type="scientific">Giardia muris</name>
    <dbReference type="NCBI Taxonomy" id="5742"/>
    <lineage>
        <taxon>Eukaryota</taxon>
        <taxon>Metamonada</taxon>
        <taxon>Diplomonadida</taxon>
        <taxon>Hexamitidae</taxon>
        <taxon>Giardiinae</taxon>
        <taxon>Giardia</taxon>
    </lineage>
</organism>
<accession>A0A4Z1T4Z2</accession>
<reference evidence="3 4" key="1">
    <citation type="submission" date="2019-05" db="EMBL/GenBank/DDBJ databases">
        <title>The compact genome of Giardia muris reveals important steps in the evolution of intestinal protozoan parasites.</title>
        <authorList>
            <person name="Xu F."/>
            <person name="Jimenez-Gonzalez A."/>
            <person name="Einarsson E."/>
            <person name="Astvaldsson A."/>
            <person name="Peirasmaki D."/>
            <person name="Eckmann L."/>
            <person name="Andersson J.O."/>
            <person name="Svard S.G."/>
            <person name="Jerlstrom-Hultqvist J."/>
        </authorList>
    </citation>
    <scope>NUCLEOTIDE SEQUENCE [LARGE SCALE GENOMIC DNA]</scope>
    <source>
        <strain evidence="3 4">Roberts-Thomson</strain>
    </source>
</reference>
<dbReference type="CDD" id="cd00298">
    <property type="entry name" value="ACD_sHsps_p23-like"/>
    <property type="match status" value="1"/>
</dbReference>
<gene>
    <name evidence="3" type="ORF">GMRT_14533</name>
</gene>
<dbReference type="GO" id="GO:0003341">
    <property type="term" value="P:cilium movement"/>
    <property type="evidence" value="ECO:0007669"/>
    <property type="project" value="TreeGrafter"/>
</dbReference>
<dbReference type="InterPro" id="IPR008978">
    <property type="entry name" value="HSP20-like_chaperone"/>
</dbReference>
<sequence length="388" mass="43838">MTLSFEYEVEQTEKRLEFSVAIPPTVAPKSLEVTVTDLCITITSTPNYVLNLDLAQKVQLDDLRCRFRNRTLFVDVAKALDAEGIWNVIIYEGTQQELQRRRDEAFQRYRQYEIEKKDAETKRLAQEQRRQLDADILARQKRTAEEKARREAEIDQLRDELNAVALHEEDMGIGAGSGTGPTSSIPDIRTESTITIESSFTKRKLAVPAREGRDIYVDAQLGPIVAPSVTPNDLTKDIKEGEHKRKLSPFELLDQARRLVSRGKYSDYPAAIELARQASEQAPLSLDAIVLYASLALHEGRAEVVLEVTDAGLTIVEHKHPLQRGTEGLQYSGKIQATLHSLRYAALCQCKKVREALKHAEQAVRLLPEEMELRRDRDLLDAIVRALG</sequence>
<dbReference type="EMBL" id="VDLU01000002">
    <property type="protein sequence ID" value="TNJ29073.1"/>
    <property type="molecule type" value="Genomic_DNA"/>
</dbReference>
<dbReference type="PANTHER" id="PTHR46492:SF1">
    <property type="entry name" value="DYNEIN AXONEMAL ASSEMBLY FACTOR 4"/>
    <property type="match status" value="1"/>
</dbReference>
<dbReference type="Proteomes" id="UP000315496">
    <property type="component" value="Chromosome 2"/>
</dbReference>
<feature type="coiled-coil region" evidence="1">
    <location>
        <begin position="95"/>
        <end position="160"/>
    </location>
</feature>
<dbReference type="Gene3D" id="2.60.40.790">
    <property type="match status" value="1"/>
</dbReference>
<dbReference type="Gene3D" id="1.25.40.10">
    <property type="entry name" value="Tetratricopeptide repeat domain"/>
    <property type="match status" value="1"/>
</dbReference>
<dbReference type="InterPro" id="IPR052004">
    <property type="entry name" value="Dynein_assembly_factor_4"/>
</dbReference>
<keyword evidence="1" id="KW-0175">Coiled coil</keyword>
<dbReference type="OrthoDB" id="348005at2759"/>